<feature type="region of interest" description="Disordered" evidence="1">
    <location>
        <begin position="247"/>
        <end position="310"/>
    </location>
</feature>
<dbReference type="Proteomes" id="UP000034112">
    <property type="component" value="Unassembled WGS sequence"/>
</dbReference>
<reference evidence="4" key="1">
    <citation type="journal article" date="2015" name="Genome Announc.">
        <title>Draft whole-genome sequence of the biocontrol agent Trichoderma harzianum T6776.</title>
        <authorList>
            <person name="Baroncelli R."/>
            <person name="Piaggeschi G."/>
            <person name="Fiorini L."/>
            <person name="Bertolini E."/>
            <person name="Zapparata A."/>
            <person name="Pe M.E."/>
            <person name="Sarrocco S."/>
            <person name="Vannacci G."/>
        </authorList>
    </citation>
    <scope>NUCLEOTIDE SEQUENCE [LARGE SCALE GENOMIC DNA]</scope>
    <source>
        <strain evidence="4">T6776</strain>
    </source>
</reference>
<dbReference type="Pfam" id="PF10551">
    <property type="entry name" value="MULE"/>
    <property type="match status" value="1"/>
</dbReference>
<proteinExistence type="predicted"/>
<gene>
    <name evidence="3" type="ORF">THAR02_01099</name>
</gene>
<evidence type="ECO:0000256" key="1">
    <source>
        <dbReference type="SAM" id="MobiDB-lite"/>
    </source>
</evidence>
<evidence type="ECO:0000313" key="4">
    <source>
        <dbReference type="Proteomes" id="UP000034112"/>
    </source>
</evidence>
<dbReference type="OrthoDB" id="4903265at2759"/>
<evidence type="ECO:0000259" key="2">
    <source>
        <dbReference type="Pfam" id="PF10551"/>
    </source>
</evidence>
<name>A0A0G0A3C1_TRIHA</name>
<dbReference type="AlphaFoldDB" id="A0A0G0A3C1"/>
<feature type="domain" description="MULE transposase" evidence="2">
    <location>
        <begin position="198"/>
        <end position="252"/>
    </location>
</feature>
<dbReference type="EMBL" id="JOKZ01000018">
    <property type="protein sequence ID" value="KKP06807.1"/>
    <property type="molecule type" value="Genomic_DNA"/>
</dbReference>
<comment type="caution">
    <text evidence="3">The sequence shown here is derived from an EMBL/GenBank/DDBJ whole genome shotgun (WGS) entry which is preliminary data.</text>
</comment>
<protein>
    <recommendedName>
        <fullName evidence="2">MULE transposase domain-containing protein</fullName>
    </recommendedName>
</protein>
<organism evidence="3 4">
    <name type="scientific">Trichoderma harzianum</name>
    <name type="common">Hypocrea lixii</name>
    <dbReference type="NCBI Taxonomy" id="5544"/>
    <lineage>
        <taxon>Eukaryota</taxon>
        <taxon>Fungi</taxon>
        <taxon>Dikarya</taxon>
        <taxon>Ascomycota</taxon>
        <taxon>Pezizomycotina</taxon>
        <taxon>Sordariomycetes</taxon>
        <taxon>Hypocreomycetidae</taxon>
        <taxon>Hypocreales</taxon>
        <taxon>Hypocreaceae</taxon>
        <taxon>Trichoderma</taxon>
    </lineage>
</organism>
<sequence length="310" mass="34216">MDPLKDDGPLDPPLSSELSQGAGLTVINAFYSPSASAAASEAAEAEEFNRNDLDDDDFNALEWPSVHQFPDEDFDALEWPSVHQFTDEDDRDLAIMPQEETPSPPPPYTKRASIPPTDPSAHNIHRRRTPAQQQQERDLTKHRALPAREIIKILRDSSAAAAEPTFFRQSDIYNNRQKIQIKGLNGLSATQAWIKQLQNNNLRHYIKLNANNKVQELRQNLHIPAPAVIITDKELALKNALKSVFPGSQQQLKGGSNDNNDDDESKAADGDNAFNNDLAARAAEQEAAENSNTASLPAANPLTREGIFNA</sequence>
<evidence type="ECO:0000313" key="3">
    <source>
        <dbReference type="EMBL" id="KKP06807.1"/>
    </source>
</evidence>
<feature type="region of interest" description="Disordered" evidence="1">
    <location>
        <begin position="115"/>
        <end position="140"/>
    </location>
</feature>
<accession>A0A0G0A3C1</accession>
<feature type="compositionally biased region" description="Polar residues" evidence="1">
    <location>
        <begin position="247"/>
        <end position="256"/>
    </location>
</feature>
<dbReference type="InterPro" id="IPR018289">
    <property type="entry name" value="MULE_transposase_dom"/>
</dbReference>